<comment type="caution">
    <text evidence="2">The sequence shown here is derived from an EMBL/GenBank/DDBJ whole genome shotgun (WGS) entry which is preliminary data.</text>
</comment>
<protein>
    <submittedName>
        <fullName evidence="2">DUF1294 domain-containing protein</fullName>
    </submittedName>
</protein>
<keyword evidence="1" id="KW-0472">Membrane</keyword>
<sequence length="106" mass="11473">MTGDALNWAAGIGCWLIGINGLTVIAFHHDKRRARSGGRRVSERALLSLAALGGSPGAFAARHRFRHKTRKQSFTTALRTIVLLQMLVLVGAAAYALWEALAPRLP</sequence>
<proteinExistence type="predicted"/>
<name>A0ABS7AJ51_9PROT</name>
<evidence type="ECO:0000313" key="2">
    <source>
        <dbReference type="EMBL" id="MBW6401762.1"/>
    </source>
</evidence>
<organism evidence="2 3">
    <name type="scientific">Roseomonas alba</name>
    <dbReference type="NCBI Taxonomy" id="2846776"/>
    <lineage>
        <taxon>Bacteria</taxon>
        <taxon>Pseudomonadati</taxon>
        <taxon>Pseudomonadota</taxon>
        <taxon>Alphaproteobacteria</taxon>
        <taxon>Acetobacterales</taxon>
        <taxon>Roseomonadaceae</taxon>
        <taxon>Roseomonas</taxon>
    </lineage>
</organism>
<dbReference type="InterPro" id="IPR010718">
    <property type="entry name" value="DUF1294"/>
</dbReference>
<dbReference type="RefSeq" id="WP_219766632.1">
    <property type="nucleotide sequence ID" value="NZ_JAHYBZ010000014.1"/>
</dbReference>
<evidence type="ECO:0000256" key="1">
    <source>
        <dbReference type="SAM" id="Phobius"/>
    </source>
</evidence>
<reference evidence="2 3" key="1">
    <citation type="submission" date="2021-07" db="EMBL/GenBank/DDBJ databases">
        <authorList>
            <person name="So Y."/>
        </authorList>
    </citation>
    <scope>NUCLEOTIDE SEQUENCE [LARGE SCALE GENOMIC DNA]</scope>
    <source>
        <strain evidence="2 3">HJA6</strain>
    </source>
</reference>
<evidence type="ECO:0000313" key="3">
    <source>
        <dbReference type="Proteomes" id="UP001196565"/>
    </source>
</evidence>
<feature type="transmembrane region" description="Helical" evidence="1">
    <location>
        <begin position="76"/>
        <end position="98"/>
    </location>
</feature>
<gene>
    <name evidence="2" type="ORF">KPL78_28190</name>
</gene>
<accession>A0ABS7AJ51</accession>
<keyword evidence="3" id="KW-1185">Reference proteome</keyword>
<dbReference type="EMBL" id="JAHYBZ010000014">
    <property type="protein sequence ID" value="MBW6401762.1"/>
    <property type="molecule type" value="Genomic_DNA"/>
</dbReference>
<keyword evidence="1" id="KW-1133">Transmembrane helix</keyword>
<keyword evidence="1" id="KW-0812">Transmembrane</keyword>
<dbReference type="Pfam" id="PF06961">
    <property type="entry name" value="DUF1294"/>
    <property type="match status" value="1"/>
</dbReference>
<dbReference type="Proteomes" id="UP001196565">
    <property type="component" value="Unassembled WGS sequence"/>
</dbReference>
<feature type="transmembrane region" description="Helical" evidence="1">
    <location>
        <begin position="6"/>
        <end position="27"/>
    </location>
</feature>